<keyword evidence="2 4" id="KW-1133">Transmembrane helix</keyword>
<accession>A9IY07</accession>
<evidence type="ECO:0000313" key="5">
    <source>
        <dbReference type="EMBL" id="CAK02274.1"/>
    </source>
</evidence>
<evidence type="ECO:0000256" key="1">
    <source>
        <dbReference type="ARBA" id="ARBA00022692"/>
    </source>
</evidence>
<dbReference type="InterPro" id="IPR011701">
    <property type="entry name" value="MFS"/>
</dbReference>
<dbReference type="Pfam" id="PF02958">
    <property type="entry name" value="EcKL"/>
    <property type="match status" value="1"/>
</dbReference>
<dbReference type="Gene3D" id="1.20.1250.20">
    <property type="entry name" value="MFS general substrate transporter like domains"/>
    <property type="match status" value="1"/>
</dbReference>
<feature type="transmembrane region" description="Helical" evidence="4">
    <location>
        <begin position="43"/>
        <end position="61"/>
    </location>
</feature>
<keyword evidence="3 4" id="KW-0472">Membrane</keyword>
<feature type="transmembrane region" description="Helical" evidence="4">
    <location>
        <begin position="212"/>
        <end position="236"/>
    </location>
</feature>
<dbReference type="Pfam" id="PF07690">
    <property type="entry name" value="MFS_1"/>
    <property type="match status" value="1"/>
</dbReference>
<protein>
    <submittedName>
        <fullName evidence="5">Hypothetical membrane protein</fullName>
    </submittedName>
</protein>
<evidence type="ECO:0000256" key="4">
    <source>
        <dbReference type="SAM" id="Phobius"/>
    </source>
</evidence>
<dbReference type="Gene3D" id="1.10.510.10">
    <property type="entry name" value="Transferase(Phosphotransferase) domain 1"/>
    <property type="match status" value="1"/>
</dbReference>
<evidence type="ECO:0000313" key="6">
    <source>
        <dbReference type="Proteomes" id="UP000001592"/>
    </source>
</evidence>
<reference evidence="5 6" key="1">
    <citation type="journal article" date="2007" name="Nat. Genet.">
        <title>Genomic analysis of Bartonella identifies type IV secretion systems as host adaptability factors.</title>
        <authorList>
            <person name="Saenz H.L."/>
            <person name="Engel P."/>
            <person name="Stoeckli M.C."/>
            <person name="Lanz C."/>
            <person name="Raddatz G."/>
            <person name="Vayssier-Taussat M."/>
            <person name="Birtles R."/>
            <person name="Schuster S.C."/>
            <person name="Dehio C."/>
        </authorList>
    </citation>
    <scope>NUCLEOTIDE SEQUENCE [LARGE SCALE GENOMIC DNA]</scope>
    <source>
        <strain evidence="6">DSM 28219 / CCUG 45778 / CIP 105476 / IBS 506</strain>
    </source>
</reference>
<dbReference type="eggNOG" id="ENOG5034A5A">
    <property type="taxonomic scope" value="Bacteria"/>
</dbReference>
<feature type="transmembrane region" description="Helical" evidence="4">
    <location>
        <begin position="136"/>
        <end position="157"/>
    </location>
</feature>
<dbReference type="PANTHER" id="PTHR23530">
    <property type="entry name" value="TRANSPORT PROTEIN-RELATED"/>
    <property type="match status" value="1"/>
</dbReference>
<feature type="transmembrane region" description="Helical" evidence="4">
    <location>
        <begin position="73"/>
        <end position="93"/>
    </location>
</feature>
<feature type="transmembrane region" description="Helical" evidence="4">
    <location>
        <begin position="337"/>
        <end position="356"/>
    </location>
</feature>
<dbReference type="PANTHER" id="PTHR23530:SF1">
    <property type="entry name" value="PERMEASE, MAJOR FACILITATOR SUPERFAMILY-RELATED"/>
    <property type="match status" value="1"/>
</dbReference>
<feature type="transmembrane region" description="Helical" evidence="4">
    <location>
        <begin position="368"/>
        <end position="387"/>
    </location>
</feature>
<feature type="transmembrane region" description="Helical" evidence="4">
    <location>
        <begin position="242"/>
        <end position="266"/>
    </location>
</feature>
<dbReference type="KEGG" id="btr:BT_2241"/>
<dbReference type="InterPro" id="IPR004119">
    <property type="entry name" value="EcKL"/>
</dbReference>
<evidence type="ECO:0000256" key="3">
    <source>
        <dbReference type="ARBA" id="ARBA00023136"/>
    </source>
</evidence>
<dbReference type="HOGENOM" id="CLU_459062_0_0_5"/>
<dbReference type="Proteomes" id="UP000001592">
    <property type="component" value="Chromosome"/>
</dbReference>
<evidence type="ECO:0000256" key="2">
    <source>
        <dbReference type="ARBA" id="ARBA00022989"/>
    </source>
</evidence>
<dbReference type="AlphaFoldDB" id="A9IY07"/>
<organism evidence="5 6">
    <name type="scientific">Bartonella tribocorum (strain DSM 28219 / CCUG 45778 / CIP 105476 / IBS 506)</name>
    <dbReference type="NCBI Taxonomy" id="382640"/>
    <lineage>
        <taxon>Bacteria</taxon>
        <taxon>Pseudomonadati</taxon>
        <taxon>Pseudomonadota</taxon>
        <taxon>Alphaproteobacteria</taxon>
        <taxon>Hyphomicrobiales</taxon>
        <taxon>Bartonellaceae</taxon>
        <taxon>Bartonella</taxon>
    </lineage>
</organism>
<feature type="transmembrane region" description="Helical" evidence="4">
    <location>
        <begin position="12"/>
        <end position="31"/>
    </location>
</feature>
<dbReference type="SUPFAM" id="SSF103473">
    <property type="entry name" value="MFS general substrate transporter"/>
    <property type="match status" value="1"/>
</dbReference>
<feature type="transmembrane region" description="Helical" evidence="4">
    <location>
        <begin position="298"/>
        <end position="316"/>
    </location>
</feature>
<dbReference type="InterPro" id="IPR011009">
    <property type="entry name" value="Kinase-like_dom_sf"/>
</dbReference>
<proteinExistence type="predicted"/>
<keyword evidence="1 4" id="KW-0812">Transmembrane</keyword>
<dbReference type="InterPro" id="IPR036259">
    <property type="entry name" value="MFS_trans_sf"/>
</dbReference>
<keyword evidence="6" id="KW-1185">Reference proteome</keyword>
<name>A9IY07_BART1</name>
<feature type="transmembrane region" description="Helical" evidence="4">
    <location>
        <begin position="163"/>
        <end position="180"/>
    </location>
</feature>
<feature type="transmembrane region" description="Helical" evidence="4">
    <location>
        <begin position="99"/>
        <end position="124"/>
    </location>
</feature>
<gene>
    <name evidence="5" type="ordered locus">BT_2241</name>
</gene>
<dbReference type="SUPFAM" id="SSF56112">
    <property type="entry name" value="Protein kinase-like (PK-like)"/>
    <property type="match status" value="1"/>
</dbReference>
<dbReference type="EMBL" id="AM260525">
    <property type="protein sequence ID" value="CAK02274.1"/>
    <property type="molecule type" value="Genomic_DNA"/>
</dbReference>
<sequence length="599" mass="67795">MGRYFVDKVKQFKIYSVSKSTALVVAVLPLFLSEKLHLSQADIVLIGSYFLLLPLILEVPLGLLSDVYGSKRVIYTGLFFFLCGFLALFMNYAYFAYATYLLCITLAAACFSGAEDSLLFSVVPKHRTLFSVKSEVAAVTYSVTTVLIFLGGILYYVHPALPVIFQVLSLIFAIFMFSKLTKGLDSFHINAHPSIFTVLCTSRKEVKNPYRFTLIFLSAVSAFAILVNNRTISIAFSDFLPFQPAILVSIIFIIGNFFSASSNILFQKYFSKFQNPIFPVLMIGCMVTIAFFLMSFQIIGALILGFLLLCVFKSAYRSYLSSLLINSLIDPKAIATVLSFTAIITAVVSFAFSFLYGHIFSTFWQANLWLAVVMAVIFGVSALIIFVKKQEIIWLQPENAQSSKQHFLKRKHQEFCYGQIYPEASCINENIKDGSFRQSLYPAPNLITLCDEVVEWEFIRGTVLSQMDLLHQKAIIDQINKIFQDRLSKNIILSHGDLHPDNIIVTPENSFMVVDWDLCQEASPELDILTFFTSPRLSLNLEERIDYISHLLSISKDEALPMIKAFVAKKISDLCLYQNIFMKQLVLDYMNLNKEFHGQ</sequence>
<dbReference type="InterPro" id="IPR053160">
    <property type="entry name" value="MFS_DHA3_Transporter"/>
</dbReference>
<dbReference type="GO" id="GO:0022857">
    <property type="term" value="F:transmembrane transporter activity"/>
    <property type="evidence" value="ECO:0007669"/>
    <property type="project" value="InterPro"/>
</dbReference>